<keyword evidence="1" id="KW-1133">Transmembrane helix</keyword>
<feature type="transmembrane region" description="Helical" evidence="1">
    <location>
        <begin position="21"/>
        <end position="39"/>
    </location>
</feature>
<feature type="transmembrane region" description="Helical" evidence="1">
    <location>
        <begin position="330"/>
        <end position="350"/>
    </location>
</feature>
<organism evidence="2 3">
    <name type="scientific">Roseburia inulinivorans</name>
    <dbReference type="NCBI Taxonomy" id="360807"/>
    <lineage>
        <taxon>Bacteria</taxon>
        <taxon>Bacillati</taxon>
        <taxon>Bacillota</taxon>
        <taxon>Clostridia</taxon>
        <taxon>Lachnospirales</taxon>
        <taxon>Lachnospiraceae</taxon>
        <taxon>Roseburia</taxon>
    </lineage>
</organism>
<dbReference type="Proteomes" id="UP000095453">
    <property type="component" value="Unassembled WGS sequence"/>
</dbReference>
<feature type="transmembrane region" description="Helical" evidence="1">
    <location>
        <begin position="79"/>
        <end position="97"/>
    </location>
</feature>
<dbReference type="EMBL" id="CYXX01000024">
    <property type="protein sequence ID" value="CUN23727.1"/>
    <property type="molecule type" value="Genomic_DNA"/>
</dbReference>
<gene>
    <name evidence="2" type="ORF">ERS852444_02681</name>
</gene>
<reference evidence="2 3" key="1">
    <citation type="submission" date="2015-09" db="EMBL/GenBank/DDBJ databases">
        <authorList>
            <consortium name="Pathogen Informatics"/>
        </authorList>
    </citation>
    <scope>NUCLEOTIDE SEQUENCE [LARGE SCALE GENOMIC DNA]</scope>
    <source>
        <strain evidence="2 3">2789STDY5608887</strain>
    </source>
</reference>
<feature type="transmembrane region" description="Helical" evidence="1">
    <location>
        <begin position="362"/>
        <end position="379"/>
    </location>
</feature>
<dbReference type="AlphaFoldDB" id="A0A173VBT5"/>
<evidence type="ECO:0008006" key="4">
    <source>
        <dbReference type="Google" id="ProtNLM"/>
    </source>
</evidence>
<feature type="transmembrane region" description="Helical" evidence="1">
    <location>
        <begin position="151"/>
        <end position="184"/>
    </location>
</feature>
<dbReference type="InterPro" id="IPR025686">
    <property type="entry name" value="Glucos_trans_II"/>
</dbReference>
<feature type="transmembrane region" description="Helical" evidence="1">
    <location>
        <begin position="109"/>
        <end position="131"/>
    </location>
</feature>
<feature type="transmembrane region" description="Helical" evidence="1">
    <location>
        <begin position="303"/>
        <end position="324"/>
    </location>
</feature>
<evidence type="ECO:0000313" key="3">
    <source>
        <dbReference type="Proteomes" id="UP000095453"/>
    </source>
</evidence>
<protein>
    <recommendedName>
        <fullName evidence="4">Glucosyl transferase GtrII</fullName>
    </recommendedName>
</protein>
<evidence type="ECO:0000313" key="2">
    <source>
        <dbReference type="EMBL" id="CUN23727.1"/>
    </source>
</evidence>
<feature type="transmembrane region" description="Helical" evidence="1">
    <location>
        <begin position="205"/>
        <end position="227"/>
    </location>
</feature>
<keyword evidence="1" id="KW-0812">Transmembrane</keyword>
<sequence length="509" mass="58531">MNETTLKIFNRTLHIKKQWKITFLATWIGGMLAHAYRFFNFLPSWDSMYNFAGTGATYSSGRCFLEFFSKISSKYDMPWVNGALSLLYISLASILLVELFELQECASCVLLALLIVSFPTVTASFAFMFTADGYMMAFLMAVLGIYLTWRYRYGIFPGIICIGLSIGTYQAYISVMLCILLVMIVCDLLIKQKDFKSFLQNNWKYIPLLLGGFLFYKIASAIINAYYHITLTEYQGIGQIHLLSLWEYRQAFTKVYNELSHLFSFNEALNVYWYGYANRIVFALLLLCTVYLILKNKLYRQPLACLTGILCIICLPLTVCFLFFVSSDVWYHTLMEMGACFIYLLLLCYLEHGCVKTRFEKIIKSAGIVILCYLSFYNIRNANICYNEMNLSYEKSYSIASNVLDRIENLDEFPEITKVAVIGSYHTYSSNIGGTVPYIIGVDQDNFLNLDFHYFAMWNYCFGIQLDQACSEEIAAIKQTEAYQNLDVYPAKNCIGVIHDIIVVKLPEE</sequence>
<name>A0A173VBT5_9FIRM</name>
<dbReference type="RefSeq" id="WP_055170707.1">
    <property type="nucleotide sequence ID" value="NZ_CYXX01000024.1"/>
</dbReference>
<evidence type="ECO:0000256" key="1">
    <source>
        <dbReference type="SAM" id="Phobius"/>
    </source>
</evidence>
<proteinExistence type="predicted"/>
<dbReference type="Pfam" id="PF14264">
    <property type="entry name" value="Glucos_trans_II"/>
    <property type="match status" value="1"/>
</dbReference>
<feature type="transmembrane region" description="Helical" evidence="1">
    <location>
        <begin position="271"/>
        <end position="294"/>
    </location>
</feature>
<accession>A0A173VBT5</accession>
<keyword evidence="1" id="KW-0472">Membrane</keyword>